<name>A0AAV4YFD1_CAEEX</name>
<evidence type="ECO:0000256" key="1">
    <source>
        <dbReference type="SAM" id="SignalP"/>
    </source>
</evidence>
<organism evidence="2 3">
    <name type="scientific">Caerostris extrusa</name>
    <name type="common">Bark spider</name>
    <name type="synonym">Caerostris bankana</name>
    <dbReference type="NCBI Taxonomy" id="172846"/>
    <lineage>
        <taxon>Eukaryota</taxon>
        <taxon>Metazoa</taxon>
        <taxon>Ecdysozoa</taxon>
        <taxon>Arthropoda</taxon>
        <taxon>Chelicerata</taxon>
        <taxon>Arachnida</taxon>
        <taxon>Araneae</taxon>
        <taxon>Araneomorphae</taxon>
        <taxon>Entelegynae</taxon>
        <taxon>Araneoidea</taxon>
        <taxon>Araneidae</taxon>
        <taxon>Caerostris</taxon>
    </lineage>
</organism>
<dbReference type="AlphaFoldDB" id="A0AAV4YFD1"/>
<evidence type="ECO:0000313" key="3">
    <source>
        <dbReference type="Proteomes" id="UP001054945"/>
    </source>
</evidence>
<keyword evidence="1" id="KW-0732">Signal</keyword>
<feature type="chain" id="PRO_5043977551" evidence="1">
    <location>
        <begin position="20"/>
        <end position="103"/>
    </location>
</feature>
<sequence length="103" mass="11287">MVKIYLGIVLGVLSLSSNGDNLGQSSTPPEVLIFLTVLGSALVTDKIFREVCDLSPATPKAFKNFVYGFTYKAAKDLGFEDLKSRIFCQTNIWSTQLCGSSHY</sequence>
<comment type="caution">
    <text evidence="2">The sequence shown here is derived from an EMBL/GenBank/DDBJ whole genome shotgun (WGS) entry which is preliminary data.</text>
</comment>
<keyword evidence="3" id="KW-1185">Reference proteome</keyword>
<evidence type="ECO:0000313" key="2">
    <source>
        <dbReference type="EMBL" id="GIZ05075.1"/>
    </source>
</evidence>
<proteinExistence type="predicted"/>
<accession>A0AAV4YFD1</accession>
<dbReference type="EMBL" id="BPLR01019200">
    <property type="protein sequence ID" value="GIZ05075.1"/>
    <property type="molecule type" value="Genomic_DNA"/>
</dbReference>
<protein>
    <submittedName>
        <fullName evidence="2">Uncharacterized protein</fullName>
    </submittedName>
</protein>
<reference evidence="2 3" key="1">
    <citation type="submission" date="2021-06" db="EMBL/GenBank/DDBJ databases">
        <title>Caerostris extrusa draft genome.</title>
        <authorList>
            <person name="Kono N."/>
            <person name="Arakawa K."/>
        </authorList>
    </citation>
    <scope>NUCLEOTIDE SEQUENCE [LARGE SCALE GENOMIC DNA]</scope>
</reference>
<dbReference type="Proteomes" id="UP001054945">
    <property type="component" value="Unassembled WGS sequence"/>
</dbReference>
<gene>
    <name evidence="2" type="ORF">CEXT_494261</name>
</gene>
<feature type="signal peptide" evidence="1">
    <location>
        <begin position="1"/>
        <end position="19"/>
    </location>
</feature>